<comment type="caution">
    <text evidence="2">The sequence shown here is derived from an EMBL/GenBank/DDBJ whole genome shotgun (WGS) entry which is preliminary data.</text>
</comment>
<gene>
    <name evidence="2" type="ORF">E1295_38860</name>
</gene>
<dbReference type="Proteomes" id="UP000295136">
    <property type="component" value="Unassembled WGS sequence"/>
</dbReference>
<accession>A0A4R5EF07</accession>
<feature type="chain" id="PRO_5020382801" evidence="1">
    <location>
        <begin position="24"/>
        <end position="167"/>
    </location>
</feature>
<dbReference type="EMBL" id="SMLD01000165">
    <property type="protein sequence ID" value="TDE32910.1"/>
    <property type="molecule type" value="Genomic_DNA"/>
</dbReference>
<sequence length="167" mass="18370">MKMRRLAAGLAAAALGATMVATAASPALADPGIDPVAGGHTSLQFDANPEPAWRGRPITLEGKLSVECKKDYISGLVSVHHADSCKRSERWHRLAWKRIVILFQPAGSGKWEYVETVRTSRSGYFHTKVPARTSGTWRAVFKGARWLDGAESTDSVRVIGHRHRHHH</sequence>
<keyword evidence="3" id="KW-1185">Reference proteome</keyword>
<evidence type="ECO:0000313" key="2">
    <source>
        <dbReference type="EMBL" id="TDE32910.1"/>
    </source>
</evidence>
<keyword evidence="1" id="KW-0732">Signal</keyword>
<reference evidence="2 3" key="1">
    <citation type="submission" date="2019-03" db="EMBL/GenBank/DDBJ databases">
        <title>Draft genome sequences of novel Actinobacteria.</title>
        <authorList>
            <person name="Sahin N."/>
            <person name="Ay H."/>
            <person name="Saygin H."/>
        </authorList>
    </citation>
    <scope>NUCLEOTIDE SEQUENCE [LARGE SCALE GENOMIC DNA]</scope>
    <source>
        <strain evidence="2 3">6K102</strain>
    </source>
</reference>
<protein>
    <submittedName>
        <fullName evidence="2">Uncharacterized protein</fullName>
    </submittedName>
</protein>
<feature type="signal peptide" evidence="1">
    <location>
        <begin position="1"/>
        <end position="23"/>
    </location>
</feature>
<dbReference type="RefSeq" id="WP_132638736.1">
    <property type="nucleotide sequence ID" value="NZ_SMLD01000165.1"/>
</dbReference>
<proteinExistence type="predicted"/>
<organism evidence="2 3">
    <name type="scientific">Nonomuraea mesophila</name>
    <dbReference type="NCBI Taxonomy" id="2530382"/>
    <lineage>
        <taxon>Bacteria</taxon>
        <taxon>Bacillati</taxon>
        <taxon>Actinomycetota</taxon>
        <taxon>Actinomycetes</taxon>
        <taxon>Streptosporangiales</taxon>
        <taxon>Streptosporangiaceae</taxon>
        <taxon>Nonomuraea</taxon>
    </lineage>
</organism>
<evidence type="ECO:0000313" key="3">
    <source>
        <dbReference type="Proteomes" id="UP000295136"/>
    </source>
</evidence>
<evidence type="ECO:0000256" key="1">
    <source>
        <dbReference type="SAM" id="SignalP"/>
    </source>
</evidence>
<name>A0A4R5EF07_9ACTN</name>
<dbReference type="AlphaFoldDB" id="A0A4R5EF07"/>